<sequence length="189" mass="20383">WKTDPFGEPIFAEGSPQKVANPFDYGGGLVNPNKAADPGLIYDMGTEDYIKYLCAVGYNTSAISQLVGQTTACSMVKPSVLDVNLPSITIPNLRENITLTRSVTNVGPVNSVYKANIDPPPGISVAVMPETLVFNSTIKTIPFTVAVSTTHQVNTGYYFGSLTWTDGEHLVTSPISVRTQIIQYYTDGN</sequence>
<dbReference type="Gene3D" id="2.60.40.2310">
    <property type="match status" value="1"/>
</dbReference>
<evidence type="ECO:0000313" key="9">
    <source>
        <dbReference type="Proteomes" id="UP000327085"/>
    </source>
</evidence>
<gene>
    <name evidence="8" type="ORF">ALMOND_2B035840</name>
</gene>
<evidence type="ECO:0000256" key="3">
    <source>
        <dbReference type="ARBA" id="ARBA00022670"/>
    </source>
</evidence>
<reference evidence="9" key="1">
    <citation type="journal article" date="2020" name="Plant J.">
        <title>Transposons played a major role in the diversification between the closely related almond and peach genomes: results from the almond genome sequence.</title>
        <authorList>
            <person name="Alioto T."/>
            <person name="Alexiou K.G."/>
            <person name="Bardil A."/>
            <person name="Barteri F."/>
            <person name="Castanera R."/>
            <person name="Cruz F."/>
            <person name="Dhingra A."/>
            <person name="Duval H."/>
            <person name="Fernandez I Marti A."/>
            <person name="Frias L."/>
            <person name="Galan B."/>
            <person name="Garcia J.L."/>
            <person name="Howad W."/>
            <person name="Gomez-Garrido J."/>
            <person name="Gut M."/>
            <person name="Julca I."/>
            <person name="Morata J."/>
            <person name="Puigdomenech P."/>
            <person name="Ribeca P."/>
            <person name="Rubio Cabetas M.J."/>
            <person name="Vlasova A."/>
            <person name="Wirthensohn M."/>
            <person name="Garcia-Mas J."/>
            <person name="Gabaldon T."/>
            <person name="Casacuberta J.M."/>
            <person name="Arus P."/>
        </authorList>
    </citation>
    <scope>NUCLEOTIDE SEQUENCE [LARGE SCALE GENOMIC DNA]</scope>
    <source>
        <strain evidence="9">cv. Texas</strain>
    </source>
</reference>
<organism evidence="8 9">
    <name type="scientific">Prunus dulcis</name>
    <name type="common">Almond</name>
    <name type="synonym">Amygdalus dulcis</name>
    <dbReference type="NCBI Taxonomy" id="3755"/>
    <lineage>
        <taxon>Eukaryota</taxon>
        <taxon>Viridiplantae</taxon>
        <taxon>Streptophyta</taxon>
        <taxon>Embryophyta</taxon>
        <taxon>Tracheophyta</taxon>
        <taxon>Spermatophyta</taxon>
        <taxon>Magnoliopsida</taxon>
        <taxon>eudicotyledons</taxon>
        <taxon>Gunneridae</taxon>
        <taxon>Pentapetalae</taxon>
        <taxon>rosids</taxon>
        <taxon>fabids</taxon>
        <taxon>Rosales</taxon>
        <taxon>Rosaceae</taxon>
        <taxon>Amygdaloideae</taxon>
        <taxon>Amygdaleae</taxon>
        <taxon>Prunus</taxon>
    </lineage>
</organism>
<dbReference type="Pfam" id="PF17766">
    <property type="entry name" value="fn3_6"/>
    <property type="match status" value="1"/>
</dbReference>
<evidence type="ECO:0000259" key="7">
    <source>
        <dbReference type="Pfam" id="PF17766"/>
    </source>
</evidence>
<keyword evidence="5" id="KW-0378">Hydrolase</keyword>
<accession>A0A5E4EUR3</accession>
<dbReference type="InterPro" id="IPR045051">
    <property type="entry name" value="SBT"/>
</dbReference>
<dbReference type="GO" id="GO:0005576">
    <property type="term" value="C:extracellular region"/>
    <property type="evidence" value="ECO:0007669"/>
    <property type="project" value="UniProtKB-SubCell"/>
</dbReference>
<keyword evidence="3" id="KW-0645">Protease</keyword>
<dbReference type="EMBL" id="CABIKO010000035">
    <property type="protein sequence ID" value="VVA19222.1"/>
    <property type="molecule type" value="Genomic_DNA"/>
</dbReference>
<comment type="subcellular location">
    <subcellularLocation>
        <location evidence="1">Secreted</location>
    </subcellularLocation>
</comment>
<evidence type="ECO:0000256" key="5">
    <source>
        <dbReference type="ARBA" id="ARBA00022801"/>
    </source>
</evidence>
<dbReference type="InterPro" id="IPR036852">
    <property type="entry name" value="Peptidase_S8/S53_dom_sf"/>
</dbReference>
<evidence type="ECO:0000256" key="2">
    <source>
        <dbReference type="ARBA" id="ARBA00011073"/>
    </source>
</evidence>
<evidence type="ECO:0000313" key="8">
    <source>
        <dbReference type="EMBL" id="VVA19222.1"/>
    </source>
</evidence>
<comment type="similarity">
    <text evidence="2">Belongs to the peptidase S8 family.</text>
</comment>
<dbReference type="PANTHER" id="PTHR10795">
    <property type="entry name" value="PROPROTEIN CONVERTASE SUBTILISIN/KEXIN"/>
    <property type="match status" value="1"/>
</dbReference>
<dbReference type="FunFam" id="2.60.40.2310:FF:000001">
    <property type="entry name" value="Subtilisin-like protease SBT1.5"/>
    <property type="match status" value="1"/>
</dbReference>
<proteinExistence type="inferred from homology"/>
<evidence type="ECO:0000256" key="6">
    <source>
        <dbReference type="ARBA" id="ARBA00022825"/>
    </source>
</evidence>
<dbReference type="AlphaFoldDB" id="A0A5E4EUR3"/>
<feature type="domain" description="Subtilisin-like protease fibronectin type-III" evidence="7">
    <location>
        <begin position="82"/>
        <end position="177"/>
    </location>
</feature>
<evidence type="ECO:0000256" key="1">
    <source>
        <dbReference type="ARBA" id="ARBA00004613"/>
    </source>
</evidence>
<dbReference type="Proteomes" id="UP000327085">
    <property type="component" value="Chromosome 5"/>
</dbReference>
<evidence type="ECO:0000256" key="4">
    <source>
        <dbReference type="ARBA" id="ARBA00022729"/>
    </source>
</evidence>
<dbReference type="InParanoid" id="A0A5E4EUR3"/>
<dbReference type="OMA" id="FINPTHA"/>
<keyword evidence="4" id="KW-0732">Signal</keyword>
<name>A0A5E4EUR3_PRUDU</name>
<dbReference type="Gramene" id="VVA19222">
    <property type="protein sequence ID" value="VVA19222"/>
    <property type="gene ID" value="Prudul26B035840"/>
</dbReference>
<dbReference type="InterPro" id="IPR041469">
    <property type="entry name" value="Subtilisin-like_FN3"/>
</dbReference>
<feature type="non-terminal residue" evidence="8">
    <location>
        <position position="1"/>
    </location>
</feature>
<protein>
    <recommendedName>
        <fullName evidence="7">Subtilisin-like protease fibronectin type-III domain-containing protein</fullName>
    </recommendedName>
</protein>
<dbReference type="GO" id="GO:0006508">
    <property type="term" value="P:proteolysis"/>
    <property type="evidence" value="ECO:0007669"/>
    <property type="project" value="UniProtKB-KW"/>
</dbReference>
<keyword evidence="6" id="KW-0720">Serine protease</keyword>
<dbReference type="GO" id="GO:0004252">
    <property type="term" value="F:serine-type endopeptidase activity"/>
    <property type="evidence" value="ECO:0007669"/>
    <property type="project" value="InterPro"/>
</dbReference>
<dbReference type="Gene3D" id="3.40.50.200">
    <property type="entry name" value="Peptidase S8/S53 domain"/>
    <property type="match status" value="1"/>
</dbReference>